<feature type="region of interest" description="Disordered" evidence="1">
    <location>
        <begin position="57"/>
        <end position="95"/>
    </location>
</feature>
<proteinExistence type="predicted"/>
<evidence type="ECO:0000256" key="1">
    <source>
        <dbReference type="SAM" id="MobiDB-lite"/>
    </source>
</evidence>
<protein>
    <submittedName>
        <fullName evidence="2">Membrane protein</fullName>
    </submittedName>
</protein>
<dbReference type="AlphaFoldDB" id="A0ABD5CIZ1"/>
<evidence type="ECO:0000313" key="2">
    <source>
        <dbReference type="EMBL" id="MDR6205268.1"/>
    </source>
</evidence>
<sequence>MLRGLCCADAPRTRRRRAGPQRWIRASLAMNAMRATVDSCVGLPVRSRIADKAWARGMRRETRDARRETRDARRETRDARRETRDARRETRDARRETRAWDWQRGAWAQMQRGRSEAPGAVYAHKLASITECLRVSLWVDAISRSVGPRVARGERRLDDHHAERSVPCEAKPDYQPCELDVTTVLGEARANACPERFMRINRGPRDRPLCHVSQKPPEKN</sequence>
<dbReference type="EMBL" id="JAVIZN010000002">
    <property type="protein sequence ID" value="MDR6205268.1"/>
    <property type="molecule type" value="Genomic_DNA"/>
</dbReference>
<name>A0ABD5CIZ1_9BURK</name>
<accession>A0ABD5CIZ1</accession>
<evidence type="ECO:0000313" key="3">
    <source>
        <dbReference type="Proteomes" id="UP001245184"/>
    </source>
</evidence>
<comment type="caution">
    <text evidence="2">The sequence shown here is derived from an EMBL/GenBank/DDBJ whole genome shotgun (WGS) entry which is preliminary data.</text>
</comment>
<dbReference type="Proteomes" id="UP001245184">
    <property type="component" value="Unassembled WGS sequence"/>
</dbReference>
<gene>
    <name evidence="2" type="ORF">QF025_003988</name>
</gene>
<reference evidence="2 3" key="1">
    <citation type="submission" date="2023-08" db="EMBL/GenBank/DDBJ databases">
        <title>Genome sequencing of plant associated microbes to promote plant fitness in Sorghum bicolor and Oryza sativa.</title>
        <authorList>
            <person name="Coleman-Derr D."/>
        </authorList>
    </citation>
    <scope>NUCLEOTIDE SEQUENCE [LARGE SCALE GENOMIC DNA]</scope>
    <source>
        <strain evidence="2 3">SLBN-33</strain>
    </source>
</reference>
<organism evidence="2 3">
    <name type="scientific">Paraburkholderia graminis</name>
    <dbReference type="NCBI Taxonomy" id="60548"/>
    <lineage>
        <taxon>Bacteria</taxon>
        <taxon>Pseudomonadati</taxon>
        <taxon>Pseudomonadota</taxon>
        <taxon>Betaproteobacteria</taxon>
        <taxon>Burkholderiales</taxon>
        <taxon>Burkholderiaceae</taxon>
        <taxon>Paraburkholderia</taxon>
    </lineage>
</organism>